<dbReference type="KEGG" id="pfj:MYCFIDRAFT_19775"/>
<keyword evidence="3" id="KW-1185">Reference proteome</keyword>
<dbReference type="AlphaFoldDB" id="M3AYE7"/>
<dbReference type="PANTHER" id="PTHR43908">
    <property type="entry name" value="AT29763P-RELATED"/>
    <property type="match status" value="1"/>
</dbReference>
<dbReference type="PRINTS" id="PR00625">
    <property type="entry name" value="JDOMAIN"/>
</dbReference>
<organism evidence="2 3">
    <name type="scientific">Pseudocercospora fijiensis (strain CIRAD86)</name>
    <name type="common">Black leaf streak disease fungus</name>
    <name type="synonym">Mycosphaerella fijiensis</name>
    <dbReference type="NCBI Taxonomy" id="383855"/>
    <lineage>
        <taxon>Eukaryota</taxon>
        <taxon>Fungi</taxon>
        <taxon>Dikarya</taxon>
        <taxon>Ascomycota</taxon>
        <taxon>Pezizomycotina</taxon>
        <taxon>Dothideomycetes</taxon>
        <taxon>Dothideomycetidae</taxon>
        <taxon>Mycosphaerellales</taxon>
        <taxon>Mycosphaerellaceae</taxon>
        <taxon>Pseudocercospora</taxon>
    </lineage>
</organism>
<dbReference type="GO" id="GO:0005789">
    <property type="term" value="C:endoplasmic reticulum membrane"/>
    <property type="evidence" value="ECO:0007669"/>
    <property type="project" value="TreeGrafter"/>
</dbReference>
<reference evidence="2 3" key="1">
    <citation type="journal article" date="2012" name="PLoS Pathog.">
        <title>Diverse lifestyles and strategies of plant pathogenesis encoded in the genomes of eighteen Dothideomycetes fungi.</title>
        <authorList>
            <person name="Ohm R.A."/>
            <person name="Feau N."/>
            <person name="Henrissat B."/>
            <person name="Schoch C.L."/>
            <person name="Horwitz B.A."/>
            <person name="Barry K.W."/>
            <person name="Condon B.J."/>
            <person name="Copeland A.C."/>
            <person name="Dhillon B."/>
            <person name="Glaser F."/>
            <person name="Hesse C.N."/>
            <person name="Kosti I."/>
            <person name="LaButti K."/>
            <person name="Lindquist E.A."/>
            <person name="Lucas S."/>
            <person name="Salamov A.A."/>
            <person name="Bradshaw R.E."/>
            <person name="Ciuffetti L."/>
            <person name="Hamelin R.C."/>
            <person name="Kema G.H.J."/>
            <person name="Lawrence C."/>
            <person name="Scott J.A."/>
            <person name="Spatafora J.W."/>
            <person name="Turgeon B.G."/>
            <person name="de Wit P.J.G.M."/>
            <person name="Zhong S."/>
            <person name="Goodwin S.B."/>
            <person name="Grigoriev I.V."/>
        </authorList>
    </citation>
    <scope>NUCLEOTIDE SEQUENCE [LARGE SCALE GENOMIC DNA]</scope>
    <source>
        <strain evidence="2 3">CIRAD86</strain>
    </source>
</reference>
<dbReference type="GeneID" id="19335671"/>
<name>M3AYE7_PSEFD</name>
<dbReference type="HOGENOM" id="CLU_017633_18_0_1"/>
<feature type="non-terminal residue" evidence="2">
    <location>
        <position position="1"/>
    </location>
</feature>
<dbReference type="InterPro" id="IPR051100">
    <property type="entry name" value="DnaJ_subfamily_B/C"/>
</dbReference>
<evidence type="ECO:0000313" key="2">
    <source>
        <dbReference type="EMBL" id="EME82193.1"/>
    </source>
</evidence>
<evidence type="ECO:0000259" key="1">
    <source>
        <dbReference type="PROSITE" id="PS50076"/>
    </source>
</evidence>
<proteinExistence type="predicted"/>
<dbReference type="Proteomes" id="UP000016932">
    <property type="component" value="Unassembled WGS sequence"/>
</dbReference>
<protein>
    <recommendedName>
        <fullName evidence="1">J domain-containing protein</fullName>
    </recommendedName>
</protein>
<feature type="domain" description="J" evidence="1">
    <location>
        <begin position="1"/>
        <end position="64"/>
    </location>
</feature>
<dbReference type="PROSITE" id="PS50076">
    <property type="entry name" value="DNAJ_2"/>
    <property type="match status" value="1"/>
</dbReference>
<accession>M3AYE7</accession>
<dbReference type="PANTHER" id="PTHR43908:SF3">
    <property type="entry name" value="AT29763P-RELATED"/>
    <property type="match status" value="1"/>
</dbReference>
<dbReference type="EMBL" id="KB446559">
    <property type="protein sequence ID" value="EME82193.1"/>
    <property type="molecule type" value="Genomic_DNA"/>
</dbReference>
<dbReference type="RefSeq" id="XP_007926919.1">
    <property type="nucleotide sequence ID" value="XM_007928728.1"/>
</dbReference>
<dbReference type="InterPro" id="IPR001623">
    <property type="entry name" value="DnaJ_domain"/>
</dbReference>
<dbReference type="SUPFAM" id="SSF46565">
    <property type="entry name" value="Chaperone J-domain"/>
    <property type="match status" value="1"/>
</dbReference>
<dbReference type="InterPro" id="IPR018253">
    <property type="entry name" value="DnaJ_domain_CS"/>
</dbReference>
<evidence type="ECO:0000313" key="3">
    <source>
        <dbReference type="Proteomes" id="UP000016932"/>
    </source>
</evidence>
<dbReference type="VEuPathDB" id="FungiDB:MYCFIDRAFT_19775"/>
<dbReference type="InterPro" id="IPR036869">
    <property type="entry name" value="J_dom_sf"/>
</dbReference>
<feature type="non-terminal residue" evidence="2">
    <location>
        <position position="67"/>
    </location>
</feature>
<dbReference type="PROSITE" id="PS00636">
    <property type="entry name" value="DNAJ_1"/>
    <property type="match status" value="1"/>
</dbReference>
<sequence length="67" mass="7758">YYKILEVEQSATAEVITKSYRSLAMKLHPDRNSECDATACFQKLGQAFETLIDPVKRRAYDRVYHTS</sequence>
<dbReference type="STRING" id="383855.M3AYE7"/>
<dbReference type="SMART" id="SM00271">
    <property type="entry name" value="DnaJ"/>
    <property type="match status" value="1"/>
</dbReference>
<dbReference type="CDD" id="cd06257">
    <property type="entry name" value="DnaJ"/>
    <property type="match status" value="1"/>
</dbReference>
<gene>
    <name evidence="2" type="ORF">MYCFIDRAFT_19775</name>
</gene>
<dbReference type="OrthoDB" id="442087at2759"/>
<dbReference type="Gene3D" id="1.10.287.110">
    <property type="entry name" value="DnaJ domain"/>
    <property type="match status" value="1"/>
</dbReference>
<dbReference type="GO" id="GO:0071218">
    <property type="term" value="P:cellular response to misfolded protein"/>
    <property type="evidence" value="ECO:0007669"/>
    <property type="project" value="TreeGrafter"/>
</dbReference>
<dbReference type="GO" id="GO:0030544">
    <property type="term" value="F:Hsp70 protein binding"/>
    <property type="evidence" value="ECO:0007669"/>
    <property type="project" value="TreeGrafter"/>
</dbReference>
<dbReference type="eggNOG" id="KOG0714">
    <property type="taxonomic scope" value="Eukaryota"/>
</dbReference>
<dbReference type="Pfam" id="PF00226">
    <property type="entry name" value="DnaJ"/>
    <property type="match status" value="1"/>
</dbReference>